<reference evidence="2" key="1">
    <citation type="journal article" date="2023" name="Commun. Biol.">
        <title>Genome analysis of Parmales, the sister group of diatoms, reveals the evolutionary specialization of diatoms from phago-mixotrophs to photoautotrophs.</title>
        <authorList>
            <person name="Ban H."/>
            <person name="Sato S."/>
            <person name="Yoshikawa S."/>
            <person name="Yamada K."/>
            <person name="Nakamura Y."/>
            <person name="Ichinomiya M."/>
            <person name="Sato N."/>
            <person name="Blanc-Mathieu R."/>
            <person name="Endo H."/>
            <person name="Kuwata A."/>
            <person name="Ogata H."/>
        </authorList>
    </citation>
    <scope>NUCLEOTIDE SEQUENCE [LARGE SCALE GENOMIC DNA]</scope>
    <source>
        <strain evidence="2">NIES 3700</strain>
    </source>
</reference>
<gene>
    <name evidence="1" type="ORF">TrLO_g11907</name>
</gene>
<dbReference type="EMBL" id="BRXW01000595">
    <property type="protein sequence ID" value="GMH68605.1"/>
    <property type="molecule type" value="Genomic_DNA"/>
</dbReference>
<keyword evidence="2" id="KW-1185">Reference proteome</keyword>
<dbReference type="Proteomes" id="UP001165122">
    <property type="component" value="Unassembled WGS sequence"/>
</dbReference>
<organism evidence="1 2">
    <name type="scientific">Triparma laevis f. longispina</name>
    <dbReference type="NCBI Taxonomy" id="1714387"/>
    <lineage>
        <taxon>Eukaryota</taxon>
        <taxon>Sar</taxon>
        <taxon>Stramenopiles</taxon>
        <taxon>Ochrophyta</taxon>
        <taxon>Bolidophyceae</taxon>
        <taxon>Parmales</taxon>
        <taxon>Triparmaceae</taxon>
        <taxon>Triparma</taxon>
    </lineage>
</organism>
<comment type="caution">
    <text evidence="1">The sequence shown here is derived from an EMBL/GenBank/DDBJ whole genome shotgun (WGS) entry which is preliminary data.</text>
</comment>
<sequence length="86" mass="9954">MMERLEEMWTSHLDTRMDTKIQAFATPLLMRDPSARREQMVDNVMERIQGIAPLKHARGIHMALLFLATEPGVPRWRSLGTCSFQV</sequence>
<evidence type="ECO:0000313" key="2">
    <source>
        <dbReference type="Proteomes" id="UP001165122"/>
    </source>
</evidence>
<protein>
    <submittedName>
        <fullName evidence="1">Uncharacterized protein</fullName>
    </submittedName>
</protein>
<evidence type="ECO:0000313" key="1">
    <source>
        <dbReference type="EMBL" id="GMH68605.1"/>
    </source>
</evidence>
<proteinExistence type="predicted"/>
<dbReference type="AlphaFoldDB" id="A0A9W7AIX7"/>
<accession>A0A9W7AIX7</accession>
<name>A0A9W7AIX7_9STRA</name>